<dbReference type="PROSITE" id="PS50893">
    <property type="entry name" value="ABC_TRANSPORTER_2"/>
    <property type="match status" value="1"/>
</dbReference>
<name>A0ABU9GBH4_COBMA</name>
<accession>A0ABU9GBH4</accession>
<organism evidence="8 9">
    <name type="scientific">Cobetia marina</name>
    <name type="common">Deleya marina</name>
    <dbReference type="NCBI Taxonomy" id="28258"/>
    <lineage>
        <taxon>Bacteria</taxon>
        <taxon>Pseudomonadati</taxon>
        <taxon>Pseudomonadota</taxon>
        <taxon>Gammaproteobacteria</taxon>
        <taxon>Oceanospirillales</taxon>
        <taxon>Halomonadaceae</taxon>
        <taxon>Cobetia</taxon>
    </lineage>
</organism>
<dbReference type="InterPro" id="IPR052156">
    <property type="entry name" value="BCAA_Transport_ATP-bd_LivF"/>
</dbReference>
<keyword evidence="4 8" id="KW-0067">ATP-binding</keyword>
<dbReference type="GO" id="GO:0005524">
    <property type="term" value="F:ATP binding"/>
    <property type="evidence" value="ECO:0007669"/>
    <property type="project" value="UniProtKB-KW"/>
</dbReference>
<evidence type="ECO:0000256" key="1">
    <source>
        <dbReference type="ARBA" id="ARBA00005417"/>
    </source>
</evidence>
<evidence type="ECO:0000256" key="5">
    <source>
        <dbReference type="ARBA" id="ARBA00022970"/>
    </source>
</evidence>
<dbReference type="InterPro" id="IPR027417">
    <property type="entry name" value="P-loop_NTPase"/>
</dbReference>
<gene>
    <name evidence="8" type="primary">urtE</name>
    <name evidence="8" type="ORF">V6243_03165</name>
</gene>
<dbReference type="Proteomes" id="UP001378242">
    <property type="component" value="Unassembled WGS sequence"/>
</dbReference>
<dbReference type="SUPFAM" id="SSF52540">
    <property type="entry name" value="P-loop containing nucleoside triphosphate hydrolases"/>
    <property type="match status" value="1"/>
</dbReference>
<dbReference type="SMART" id="SM00382">
    <property type="entry name" value="AAA"/>
    <property type="match status" value="1"/>
</dbReference>
<comment type="similarity">
    <text evidence="1">Belongs to the ABC transporter superfamily.</text>
</comment>
<keyword evidence="9" id="KW-1185">Reference proteome</keyword>
<keyword evidence="2" id="KW-0813">Transport</keyword>
<evidence type="ECO:0000256" key="3">
    <source>
        <dbReference type="ARBA" id="ARBA00022741"/>
    </source>
</evidence>
<dbReference type="RefSeq" id="WP_341541984.1">
    <property type="nucleotide sequence ID" value="NZ_JBAKAP010000003.1"/>
</dbReference>
<keyword evidence="3" id="KW-0547">Nucleotide-binding</keyword>
<evidence type="ECO:0000259" key="7">
    <source>
        <dbReference type="PROSITE" id="PS50893"/>
    </source>
</evidence>
<protein>
    <submittedName>
        <fullName evidence="8">Urea ABC transporter ATP-binding subunit UrtE</fullName>
    </submittedName>
</protein>
<dbReference type="Gene3D" id="3.40.50.300">
    <property type="entry name" value="P-loop containing nucleotide triphosphate hydrolases"/>
    <property type="match status" value="1"/>
</dbReference>
<evidence type="ECO:0000256" key="2">
    <source>
        <dbReference type="ARBA" id="ARBA00022448"/>
    </source>
</evidence>
<evidence type="ECO:0000313" key="9">
    <source>
        <dbReference type="Proteomes" id="UP001378242"/>
    </source>
</evidence>
<feature type="region of interest" description="Disordered" evidence="6">
    <location>
        <begin position="62"/>
        <end position="82"/>
    </location>
</feature>
<dbReference type="PANTHER" id="PTHR43820:SF5">
    <property type="entry name" value="HIGH-AFFINITY BRANCHED-CHAIN AMINO ACID TRANSPORT ATP-BINDING PROTEIN"/>
    <property type="match status" value="1"/>
</dbReference>
<dbReference type="InterPro" id="IPR017780">
    <property type="entry name" value="ABC_transptr_urea_ATP-bd_UrtE"/>
</dbReference>
<proteinExistence type="inferred from homology"/>
<dbReference type="NCBIfam" id="TIGR03410">
    <property type="entry name" value="urea_trans_UrtE"/>
    <property type="match status" value="1"/>
</dbReference>
<sequence length="248" mass="27737">MLSIESLNQFYGESHTLWDLTLEIPAGQCTCVMGRNGVGKTTLMKCIMGEESVRDGKLLYRAEGGSDESSSGDASGQEPLDLTRRKLEERARLGVGYVPQGRQIFPMMTVEENLRTGLAVRRDGLRQIPERIYELFPVLKEMRHRRGGDLSGGQQQQLAIGRALVIEPRLLILDEPGEGIQPNIVAQIGEVIRRLIKEDGLTVLLVEQKLPFARKYADRFVIMDRGRRVAEGEIAALSDELIKQHLTV</sequence>
<dbReference type="Pfam" id="PF00005">
    <property type="entry name" value="ABC_tran"/>
    <property type="match status" value="1"/>
</dbReference>
<evidence type="ECO:0000256" key="4">
    <source>
        <dbReference type="ARBA" id="ARBA00022840"/>
    </source>
</evidence>
<evidence type="ECO:0000256" key="6">
    <source>
        <dbReference type="SAM" id="MobiDB-lite"/>
    </source>
</evidence>
<dbReference type="CDD" id="cd03224">
    <property type="entry name" value="ABC_TM1139_LivF_branched"/>
    <property type="match status" value="1"/>
</dbReference>
<feature type="domain" description="ABC transporter" evidence="7">
    <location>
        <begin position="2"/>
        <end position="248"/>
    </location>
</feature>
<keyword evidence="5" id="KW-0029">Amino-acid transport</keyword>
<dbReference type="EMBL" id="JBAKAP010000003">
    <property type="protein sequence ID" value="MEL0615816.1"/>
    <property type="molecule type" value="Genomic_DNA"/>
</dbReference>
<comment type="caution">
    <text evidence="8">The sequence shown here is derived from an EMBL/GenBank/DDBJ whole genome shotgun (WGS) entry which is preliminary data.</text>
</comment>
<evidence type="ECO:0000313" key="8">
    <source>
        <dbReference type="EMBL" id="MEL0615816.1"/>
    </source>
</evidence>
<dbReference type="PANTHER" id="PTHR43820">
    <property type="entry name" value="HIGH-AFFINITY BRANCHED-CHAIN AMINO ACID TRANSPORT ATP-BINDING PROTEIN LIVF"/>
    <property type="match status" value="1"/>
</dbReference>
<reference evidence="8 9" key="1">
    <citation type="submission" date="2024-02" db="EMBL/GenBank/DDBJ databases">
        <title>Bacteria isolated from the canopy kelp, Nereocystis luetkeana.</title>
        <authorList>
            <person name="Pfister C.A."/>
            <person name="Younker I.T."/>
            <person name="Light S.H."/>
        </authorList>
    </citation>
    <scope>NUCLEOTIDE SEQUENCE [LARGE SCALE GENOMIC DNA]</scope>
    <source>
        <strain evidence="8 9">TI.5.07</strain>
    </source>
</reference>
<dbReference type="InterPro" id="IPR003439">
    <property type="entry name" value="ABC_transporter-like_ATP-bd"/>
</dbReference>
<feature type="compositionally biased region" description="Low complexity" evidence="6">
    <location>
        <begin position="67"/>
        <end position="76"/>
    </location>
</feature>
<dbReference type="InterPro" id="IPR003593">
    <property type="entry name" value="AAA+_ATPase"/>
</dbReference>